<dbReference type="Gene3D" id="3.40.50.720">
    <property type="entry name" value="NAD(P)-binding Rossmann-like Domain"/>
    <property type="match status" value="1"/>
</dbReference>
<dbReference type="InterPro" id="IPR028939">
    <property type="entry name" value="P5C_Rdtase_cat_N"/>
</dbReference>
<evidence type="ECO:0000313" key="4">
    <source>
        <dbReference type="Proteomes" id="UP000011910"/>
    </source>
</evidence>
<dbReference type="eggNOG" id="COG2085">
    <property type="taxonomic scope" value="Bacteria"/>
</dbReference>
<dbReference type="GO" id="GO:0016491">
    <property type="term" value="F:oxidoreductase activity"/>
    <property type="evidence" value="ECO:0007669"/>
    <property type="project" value="UniProtKB-KW"/>
</dbReference>
<dbReference type="RefSeq" id="WP_009195041.1">
    <property type="nucleotide sequence ID" value="NZ_AODQ01000031.1"/>
</dbReference>
<dbReference type="AlphaFoldDB" id="M7N7Q2"/>
<organism evidence="3 4">
    <name type="scientific">Cesiribacter andamanensis AMV16</name>
    <dbReference type="NCBI Taxonomy" id="1279009"/>
    <lineage>
        <taxon>Bacteria</taxon>
        <taxon>Pseudomonadati</taxon>
        <taxon>Bacteroidota</taxon>
        <taxon>Cytophagia</taxon>
        <taxon>Cytophagales</taxon>
        <taxon>Cesiribacteraceae</taxon>
        <taxon>Cesiribacter</taxon>
    </lineage>
</organism>
<dbReference type="PATRIC" id="fig|1279009.4.peg.1667"/>
<evidence type="ECO:0000313" key="3">
    <source>
        <dbReference type="EMBL" id="EMR03251.1"/>
    </source>
</evidence>
<proteinExistence type="predicted"/>
<dbReference type="SUPFAM" id="SSF51735">
    <property type="entry name" value="NAD(P)-binding Rossmann-fold domains"/>
    <property type="match status" value="1"/>
</dbReference>
<name>M7N7Q2_9BACT</name>
<dbReference type="PANTHER" id="PTHR14239">
    <property type="entry name" value="DUDULIN-RELATED"/>
    <property type="match status" value="1"/>
</dbReference>
<evidence type="ECO:0000259" key="2">
    <source>
        <dbReference type="Pfam" id="PF03807"/>
    </source>
</evidence>
<dbReference type="InterPro" id="IPR051267">
    <property type="entry name" value="STEAP_metalloreductase"/>
</dbReference>
<evidence type="ECO:0000256" key="1">
    <source>
        <dbReference type="ARBA" id="ARBA00023002"/>
    </source>
</evidence>
<dbReference type="Pfam" id="PF03807">
    <property type="entry name" value="F420_oxidored"/>
    <property type="match status" value="1"/>
</dbReference>
<dbReference type="OrthoDB" id="9786864at2"/>
<feature type="domain" description="Pyrroline-5-carboxylate reductase catalytic N-terminal" evidence="2">
    <location>
        <begin position="3"/>
        <end position="107"/>
    </location>
</feature>
<dbReference type="EMBL" id="AODQ01000031">
    <property type="protein sequence ID" value="EMR03251.1"/>
    <property type="molecule type" value="Genomic_DNA"/>
</dbReference>
<reference evidence="3 4" key="1">
    <citation type="journal article" date="2013" name="Genome Announc.">
        <title>Draft Genome Sequence of Cesiribacter andamanensis Strain AMV16T, Isolated from a Soil Sample from a Mud Volcano in the Andaman Islands, India.</title>
        <authorList>
            <person name="Shivaji S."/>
            <person name="Ara S."/>
            <person name="Begum Z."/>
            <person name="Srinivas T.N."/>
            <person name="Singh A."/>
            <person name="Kumar Pinnaka A."/>
        </authorList>
    </citation>
    <scope>NUCLEOTIDE SEQUENCE [LARGE SCALE GENOMIC DNA]</scope>
    <source>
        <strain evidence="3 4">AMV16</strain>
    </source>
</reference>
<protein>
    <submittedName>
        <fullName evidence="3">2-dehydropantoate 2-reductase</fullName>
    </submittedName>
</protein>
<accession>M7N7Q2</accession>
<comment type="caution">
    <text evidence="3">The sequence shown here is derived from an EMBL/GenBank/DDBJ whole genome shotgun (WGS) entry which is preliminary data.</text>
</comment>
<dbReference type="InterPro" id="IPR036291">
    <property type="entry name" value="NAD(P)-bd_dom_sf"/>
</dbReference>
<sequence>MNITILGTGMVGQTIAAKLQELGHQITLGTRSVNDTLQRTAANPMTGTSFADWHATHSGIRIAPYQEAATDADLIINATSGAGSLEALRGVGSKALAGKVLLDVANPLDFSKGMPPTLFVCNTDSLGEQIQREFPEARVVKGLNTMNAYLMMNPQLVPGDHTVLLSGNDADAKKEIVRLLNSLGWKEKNIIDLGDISTARGTEMLLPVWIRLWGALGSPEFNFHIARKVPVEAAV</sequence>
<dbReference type="STRING" id="1279009.ADICEAN_01644"/>
<keyword evidence="4" id="KW-1185">Reference proteome</keyword>
<dbReference type="Proteomes" id="UP000011910">
    <property type="component" value="Unassembled WGS sequence"/>
</dbReference>
<keyword evidence="1" id="KW-0560">Oxidoreductase</keyword>
<gene>
    <name evidence="3" type="ORF">ADICEAN_01644</name>
</gene>